<comment type="subcellular location">
    <subcellularLocation>
        <location evidence="1">Cell membrane</location>
        <topology evidence="1">Multi-pass membrane protein</topology>
    </subcellularLocation>
</comment>
<feature type="transmembrane region" description="Helical" evidence="7">
    <location>
        <begin position="309"/>
        <end position="326"/>
    </location>
</feature>
<proteinExistence type="predicted"/>
<feature type="transmembrane region" description="Helical" evidence="7">
    <location>
        <begin position="397"/>
        <end position="414"/>
    </location>
</feature>
<dbReference type="InterPro" id="IPR020846">
    <property type="entry name" value="MFS_dom"/>
</dbReference>
<evidence type="ECO:0000256" key="1">
    <source>
        <dbReference type="ARBA" id="ARBA00004651"/>
    </source>
</evidence>
<reference evidence="9" key="1">
    <citation type="journal article" date="2014" name="Int. J. Syst. Evol. Microbiol.">
        <title>Complete genome sequence of Corynebacterium casei LMG S-19264T (=DSM 44701T), isolated from a smear-ripened cheese.</title>
        <authorList>
            <consortium name="US DOE Joint Genome Institute (JGI-PGF)"/>
            <person name="Walter F."/>
            <person name="Albersmeier A."/>
            <person name="Kalinowski J."/>
            <person name="Ruckert C."/>
        </authorList>
    </citation>
    <scope>NUCLEOTIDE SEQUENCE</scope>
    <source>
        <strain evidence="9">JCM 3091</strain>
    </source>
</reference>
<dbReference type="Pfam" id="PF05977">
    <property type="entry name" value="MFS_3"/>
    <property type="match status" value="1"/>
</dbReference>
<comment type="caution">
    <text evidence="9">The sequence shown here is derived from an EMBL/GenBank/DDBJ whole genome shotgun (WGS) entry which is preliminary data.</text>
</comment>
<dbReference type="EMBL" id="BMQC01000005">
    <property type="protein sequence ID" value="GGK26842.1"/>
    <property type="molecule type" value="Genomic_DNA"/>
</dbReference>
<evidence type="ECO:0000256" key="3">
    <source>
        <dbReference type="ARBA" id="ARBA00022475"/>
    </source>
</evidence>
<dbReference type="InterPro" id="IPR010290">
    <property type="entry name" value="TM_effector"/>
</dbReference>
<evidence type="ECO:0000256" key="4">
    <source>
        <dbReference type="ARBA" id="ARBA00022692"/>
    </source>
</evidence>
<feature type="transmembrane region" description="Helical" evidence="7">
    <location>
        <begin position="110"/>
        <end position="136"/>
    </location>
</feature>
<evidence type="ECO:0000256" key="5">
    <source>
        <dbReference type="ARBA" id="ARBA00022989"/>
    </source>
</evidence>
<feature type="transmembrane region" description="Helical" evidence="7">
    <location>
        <begin position="370"/>
        <end position="391"/>
    </location>
</feature>
<keyword evidence="6 7" id="KW-0472">Membrane</keyword>
<feature type="transmembrane region" description="Helical" evidence="7">
    <location>
        <begin position="67"/>
        <end position="89"/>
    </location>
</feature>
<feature type="transmembrane region" description="Helical" evidence="7">
    <location>
        <begin position="245"/>
        <end position="268"/>
    </location>
</feature>
<name>A0A8J3BQ10_9ACTN</name>
<sequence>MQTRPARPARRPVASAAVRRLLDRLFPPRLGPGFRWLLGSSWTSNLGDGITLAAGPLLVASLTDDPFLISLAALLTWAPPLLFGLWAGVLSDRLDRRRIVLAANAVRAAVLLALVGTLLAGVLPVAGALAALGLVATAEVFADNASATLAPMLVRRDDLAVANARIQTGLITLNQLVGPPIGAAIFAAGAALPFAAEVVLLAAGALMLSRLRLPAHGRPPGTSGSVRRDIAQGVRWTVRHPAVRTLVLTILIFNVTYGAAWSVLVLYARTRLGLGAVGFGLLTTAAALGGLLGTALYGTLTRLASLGDIMRVGLVIETLTHLALALTRSAWLAMSVFFVFGVHAFVWHTTSTTVRQRAVPQELQGRVGSVNVIAVFGGLVAGSAIGGALASRYGVTAPFWFAFGGSVLFLALLWRELSRIAHQDPEPA</sequence>
<dbReference type="GO" id="GO:0005886">
    <property type="term" value="C:plasma membrane"/>
    <property type="evidence" value="ECO:0007669"/>
    <property type="project" value="UniProtKB-SubCell"/>
</dbReference>
<dbReference type="SUPFAM" id="SSF103473">
    <property type="entry name" value="MFS general substrate transporter"/>
    <property type="match status" value="1"/>
</dbReference>
<dbReference type="PANTHER" id="PTHR23513:SF6">
    <property type="entry name" value="MAJOR FACILITATOR SUPERFAMILY ASSOCIATED DOMAIN-CONTAINING PROTEIN"/>
    <property type="match status" value="1"/>
</dbReference>
<evidence type="ECO:0000256" key="2">
    <source>
        <dbReference type="ARBA" id="ARBA00022448"/>
    </source>
</evidence>
<evidence type="ECO:0000259" key="8">
    <source>
        <dbReference type="PROSITE" id="PS50850"/>
    </source>
</evidence>
<dbReference type="CDD" id="cd06173">
    <property type="entry name" value="MFS_MefA_like"/>
    <property type="match status" value="1"/>
</dbReference>
<keyword evidence="2" id="KW-0813">Transport</keyword>
<dbReference type="PROSITE" id="PS50850">
    <property type="entry name" value="MFS"/>
    <property type="match status" value="1"/>
</dbReference>
<feature type="domain" description="Major facilitator superfamily (MFS) profile" evidence="8">
    <location>
        <begin position="242"/>
        <end position="428"/>
    </location>
</feature>
<keyword evidence="3" id="KW-1003">Cell membrane</keyword>
<dbReference type="GO" id="GO:0022857">
    <property type="term" value="F:transmembrane transporter activity"/>
    <property type="evidence" value="ECO:0007669"/>
    <property type="project" value="InterPro"/>
</dbReference>
<keyword evidence="4 7" id="KW-0812">Transmembrane</keyword>
<feature type="transmembrane region" description="Helical" evidence="7">
    <location>
        <begin position="181"/>
        <end position="208"/>
    </location>
</feature>
<dbReference type="Gene3D" id="1.20.1250.20">
    <property type="entry name" value="MFS general substrate transporter like domains"/>
    <property type="match status" value="1"/>
</dbReference>
<keyword evidence="10" id="KW-1185">Reference proteome</keyword>
<keyword evidence="5 7" id="KW-1133">Transmembrane helix</keyword>
<accession>A0A8J3BQ10</accession>
<feature type="transmembrane region" description="Helical" evidence="7">
    <location>
        <begin position="332"/>
        <end position="349"/>
    </location>
</feature>
<organism evidence="9 10">
    <name type="scientific">Pilimelia terevasa</name>
    <dbReference type="NCBI Taxonomy" id="53372"/>
    <lineage>
        <taxon>Bacteria</taxon>
        <taxon>Bacillati</taxon>
        <taxon>Actinomycetota</taxon>
        <taxon>Actinomycetes</taxon>
        <taxon>Micromonosporales</taxon>
        <taxon>Micromonosporaceae</taxon>
        <taxon>Pilimelia</taxon>
    </lineage>
</organism>
<feature type="transmembrane region" description="Helical" evidence="7">
    <location>
        <begin position="274"/>
        <end position="297"/>
    </location>
</feature>
<reference evidence="9" key="2">
    <citation type="submission" date="2020-09" db="EMBL/GenBank/DDBJ databases">
        <authorList>
            <person name="Sun Q."/>
            <person name="Ohkuma M."/>
        </authorList>
    </citation>
    <scope>NUCLEOTIDE SEQUENCE</scope>
    <source>
        <strain evidence="9">JCM 3091</strain>
    </source>
</reference>
<evidence type="ECO:0000313" key="9">
    <source>
        <dbReference type="EMBL" id="GGK26842.1"/>
    </source>
</evidence>
<evidence type="ECO:0000256" key="6">
    <source>
        <dbReference type="ARBA" id="ARBA00023136"/>
    </source>
</evidence>
<evidence type="ECO:0000313" key="10">
    <source>
        <dbReference type="Proteomes" id="UP000662200"/>
    </source>
</evidence>
<gene>
    <name evidence="9" type="ORF">GCM10010124_19390</name>
</gene>
<protein>
    <submittedName>
        <fullName evidence="9">MFS transporter</fullName>
    </submittedName>
</protein>
<dbReference type="PANTHER" id="PTHR23513">
    <property type="entry name" value="INTEGRAL MEMBRANE EFFLUX PROTEIN-RELATED"/>
    <property type="match status" value="1"/>
</dbReference>
<dbReference type="AlphaFoldDB" id="A0A8J3BQ10"/>
<dbReference type="InterPro" id="IPR036259">
    <property type="entry name" value="MFS_trans_sf"/>
</dbReference>
<evidence type="ECO:0000256" key="7">
    <source>
        <dbReference type="SAM" id="Phobius"/>
    </source>
</evidence>
<dbReference type="Proteomes" id="UP000662200">
    <property type="component" value="Unassembled WGS sequence"/>
</dbReference>